<evidence type="ECO:0000256" key="8">
    <source>
        <dbReference type="SAM" id="Phobius"/>
    </source>
</evidence>
<dbReference type="AlphaFoldDB" id="A0A5C7XXG0"/>
<proteinExistence type="inferred from homology"/>
<dbReference type="GO" id="GO:0005886">
    <property type="term" value="C:plasma membrane"/>
    <property type="evidence" value="ECO:0007669"/>
    <property type="project" value="InterPro"/>
</dbReference>
<comment type="similarity">
    <text evidence="1">Belongs to the Lgt family.</text>
</comment>
<sequence length="274" mass="29356">YKIVQPTFLYELLWNLVVFVVLIYVDRRFRMGHGRLFALYVAGYCIGRFGIELLRDDAATHIAGIRVNSFTSTFVFIGAVVYLLLAAKGREDPEAIRRGWQPEDSGEQELAVESEETAEPGAEPDGEAPDERDESDTLEVAAAGVEPPGDDKPSEVTSDEDEPAATAEDDESDAQAETELAESEPIQAVPDEAVPVEESEQSDTAEADPDPDPDSVESAEVEAVDDDTTDSAEPPADDTADDTADAEGEAGVIDEESDGADGEADASQDAEQRG</sequence>
<dbReference type="GO" id="GO:0042158">
    <property type="term" value="P:lipoprotein biosynthetic process"/>
    <property type="evidence" value="ECO:0007669"/>
    <property type="project" value="InterPro"/>
</dbReference>
<dbReference type="RefSeq" id="WP_276761677.1">
    <property type="nucleotide sequence ID" value="NZ_SSGD01000089.1"/>
</dbReference>
<keyword evidence="3 9" id="KW-0808">Transferase</keyword>
<evidence type="ECO:0000256" key="7">
    <source>
        <dbReference type="SAM" id="MobiDB-lite"/>
    </source>
</evidence>
<comment type="caution">
    <text evidence="9">The sequence shown here is derived from an EMBL/GenBank/DDBJ whole genome shotgun (WGS) entry which is preliminary data.</text>
</comment>
<dbReference type="PANTHER" id="PTHR30589">
    <property type="entry name" value="PROLIPOPROTEIN DIACYLGLYCERYL TRANSFERASE"/>
    <property type="match status" value="1"/>
</dbReference>
<keyword evidence="9" id="KW-0449">Lipoprotein</keyword>
<keyword evidence="4 8" id="KW-0812">Transmembrane</keyword>
<feature type="compositionally biased region" description="Acidic residues" evidence="7">
    <location>
        <begin position="157"/>
        <end position="182"/>
    </location>
</feature>
<feature type="compositionally biased region" description="Acidic residues" evidence="7">
    <location>
        <begin position="194"/>
        <end position="268"/>
    </location>
</feature>
<keyword evidence="5 8" id="KW-1133">Transmembrane helix</keyword>
<accession>A0A5C7XXG0</accession>
<name>A0A5C7XXG0_9MYCO</name>
<evidence type="ECO:0000256" key="3">
    <source>
        <dbReference type="ARBA" id="ARBA00022679"/>
    </source>
</evidence>
<evidence type="ECO:0000256" key="6">
    <source>
        <dbReference type="ARBA" id="ARBA00023136"/>
    </source>
</evidence>
<evidence type="ECO:0000256" key="5">
    <source>
        <dbReference type="ARBA" id="ARBA00022989"/>
    </source>
</evidence>
<protein>
    <submittedName>
        <fullName evidence="9">Prolipoprotein diacylglyceryl transferase</fullName>
    </submittedName>
</protein>
<dbReference type="PANTHER" id="PTHR30589:SF0">
    <property type="entry name" value="PHOSPHATIDYLGLYCEROL--PROLIPOPROTEIN DIACYLGLYCERYL TRANSFERASE"/>
    <property type="match status" value="1"/>
</dbReference>
<evidence type="ECO:0000256" key="1">
    <source>
        <dbReference type="ARBA" id="ARBA00007150"/>
    </source>
</evidence>
<feature type="non-terminal residue" evidence="9">
    <location>
        <position position="1"/>
    </location>
</feature>
<evidence type="ECO:0000313" key="10">
    <source>
        <dbReference type="Proteomes" id="UP000321797"/>
    </source>
</evidence>
<gene>
    <name evidence="9" type="ORF">E6Q54_15230</name>
</gene>
<dbReference type="InterPro" id="IPR001640">
    <property type="entry name" value="Lgt"/>
</dbReference>
<organism evidence="9 10">
    <name type="scientific">Mycolicibacter arupensis</name>
    <dbReference type="NCBI Taxonomy" id="342002"/>
    <lineage>
        <taxon>Bacteria</taxon>
        <taxon>Bacillati</taxon>
        <taxon>Actinomycetota</taxon>
        <taxon>Actinomycetes</taxon>
        <taxon>Mycobacteriales</taxon>
        <taxon>Mycobacteriaceae</taxon>
        <taxon>Mycolicibacter</taxon>
    </lineage>
</organism>
<keyword evidence="2" id="KW-1003">Cell membrane</keyword>
<evidence type="ECO:0000313" key="9">
    <source>
        <dbReference type="EMBL" id="TXI54227.1"/>
    </source>
</evidence>
<feature type="transmembrane region" description="Helical" evidence="8">
    <location>
        <begin position="37"/>
        <end position="55"/>
    </location>
</feature>
<keyword evidence="6 8" id="KW-0472">Membrane</keyword>
<feature type="transmembrane region" description="Helical" evidence="8">
    <location>
        <begin position="67"/>
        <end position="87"/>
    </location>
</feature>
<feature type="transmembrane region" description="Helical" evidence="8">
    <location>
        <begin position="6"/>
        <end position="25"/>
    </location>
</feature>
<dbReference type="GO" id="GO:0008961">
    <property type="term" value="F:phosphatidylglycerol-prolipoprotein diacylglyceryl transferase activity"/>
    <property type="evidence" value="ECO:0007669"/>
    <property type="project" value="InterPro"/>
</dbReference>
<dbReference type="EMBL" id="SSGD01000089">
    <property type="protein sequence ID" value="TXI54227.1"/>
    <property type="molecule type" value="Genomic_DNA"/>
</dbReference>
<dbReference type="Proteomes" id="UP000321797">
    <property type="component" value="Unassembled WGS sequence"/>
</dbReference>
<feature type="region of interest" description="Disordered" evidence="7">
    <location>
        <begin position="95"/>
        <end position="274"/>
    </location>
</feature>
<evidence type="ECO:0000256" key="2">
    <source>
        <dbReference type="ARBA" id="ARBA00022475"/>
    </source>
</evidence>
<reference evidence="9 10" key="1">
    <citation type="submission" date="2018-09" db="EMBL/GenBank/DDBJ databases">
        <title>Metagenome Assembled Genomes from an Advanced Water Purification Facility.</title>
        <authorList>
            <person name="Stamps B.W."/>
            <person name="Spear J.R."/>
        </authorList>
    </citation>
    <scope>NUCLEOTIDE SEQUENCE [LARGE SCALE GENOMIC DNA]</scope>
    <source>
        <strain evidence="9">Bin_29_2</strain>
    </source>
</reference>
<feature type="compositionally biased region" description="Acidic residues" evidence="7">
    <location>
        <begin position="104"/>
        <end position="137"/>
    </location>
</feature>
<dbReference type="Pfam" id="PF01790">
    <property type="entry name" value="LGT"/>
    <property type="match status" value="1"/>
</dbReference>
<evidence type="ECO:0000256" key="4">
    <source>
        <dbReference type="ARBA" id="ARBA00022692"/>
    </source>
</evidence>